<dbReference type="InterPro" id="IPR027961">
    <property type="entry name" value="DUF4442"/>
</dbReference>
<proteinExistence type="predicted"/>
<sequence length="167" mass="18903">MLPSFWNRIPAAWRPTLFRLGLNWFPAYRATGGRLLHVSADLRHIVVRLPLTLRTRNGAGTTFGGSLYSATDPIFALLLAMNLGRDYIVWDKAASIRYRRPGRSELFADFRISEDDIVAVREAVGRDGRCDRHFRVEFRDAKGLVHAEINKTVYIGARERKDGGEGS</sequence>
<comment type="caution">
    <text evidence="1">The sequence shown here is derived from an EMBL/GenBank/DDBJ whole genome shotgun (WGS) entry which is preliminary data.</text>
</comment>
<dbReference type="SUPFAM" id="SSF54637">
    <property type="entry name" value="Thioesterase/thiol ester dehydrase-isomerase"/>
    <property type="match status" value="1"/>
</dbReference>
<name>A0A840FVU8_RHOTE</name>
<protein>
    <submittedName>
        <fullName evidence="1">Acyl-coenzyme A thioesterase PaaI-like protein</fullName>
    </submittedName>
</protein>
<organism evidence="1 2">
    <name type="scientific">Rhodocyclus tenuis</name>
    <name type="common">Rhodospirillum tenue</name>
    <dbReference type="NCBI Taxonomy" id="1066"/>
    <lineage>
        <taxon>Bacteria</taxon>
        <taxon>Pseudomonadati</taxon>
        <taxon>Pseudomonadota</taxon>
        <taxon>Betaproteobacteria</taxon>
        <taxon>Rhodocyclales</taxon>
        <taxon>Rhodocyclaceae</taxon>
        <taxon>Rhodocyclus</taxon>
    </lineage>
</organism>
<gene>
    <name evidence="1" type="ORF">GGD90_000213</name>
</gene>
<dbReference type="AlphaFoldDB" id="A0A840FVU8"/>
<dbReference type="InterPro" id="IPR029069">
    <property type="entry name" value="HotDog_dom_sf"/>
</dbReference>
<dbReference type="EMBL" id="JACIGE010000001">
    <property type="protein sequence ID" value="MBB4245864.1"/>
    <property type="molecule type" value="Genomic_DNA"/>
</dbReference>
<dbReference type="Proteomes" id="UP000587070">
    <property type="component" value="Unassembled WGS sequence"/>
</dbReference>
<evidence type="ECO:0000313" key="2">
    <source>
        <dbReference type="Proteomes" id="UP000587070"/>
    </source>
</evidence>
<dbReference type="RefSeq" id="WP_153115127.1">
    <property type="nucleotide sequence ID" value="NZ_JACIGE010000001.1"/>
</dbReference>
<dbReference type="Pfam" id="PF14539">
    <property type="entry name" value="DUF4442"/>
    <property type="match status" value="1"/>
</dbReference>
<evidence type="ECO:0000313" key="1">
    <source>
        <dbReference type="EMBL" id="MBB4245864.1"/>
    </source>
</evidence>
<reference evidence="1 2" key="1">
    <citation type="submission" date="2020-08" db="EMBL/GenBank/DDBJ databases">
        <title>Genome sequencing of Purple Non-Sulfur Bacteria from various extreme environments.</title>
        <authorList>
            <person name="Mayer M."/>
        </authorList>
    </citation>
    <scope>NUCLEOTIDE SEQUENCE [LARGE SCALE GENOMIC DNA]</scope>
    <source>
        <strain evidence="1 2">2761</strain>
    </source>
</reference>
<dbReference type="OrthoDB" id="9814774at2"/>
<accession>A0A840FVU8</accession>
<keyword evidence="2" id="KW-1185">Reference proteome</keyword>
<dbReference type="Gene3D" id="3.10.129.10">
    <property type="entry name" value="Hotdog Thioesterase"/>
    <property type="match status" value="1"/>
</dbReference>